<dbReference type="GO" id="GO:0003677">
    <property type="term" value="F:DNA binding"/>
    <property type="evidence" value="ECO:0007669"/>
    <property type="project" value="UniProtKB-KW"/>
</dbReference>
<dbReference type="PRINTS" id="PR00598">
    <property type="entry name" value="HTHMARR"/>
</dbReference>
<keyword evidence="3" id="KW-0804">Transcription</keyword>
<feature type="domain" description="HTH marR-type" evidence="4">
    <location>
        <begin position="9"/>
        <end position="143"/>
    </location>
</feature>
<gene>
    <name evidence="5" type="ORF">H4W29_006542</name>
</gene>
<name>A0ABR9J1H3_RHIVS</name>
<dbReference type="Proteomes" id="UP000620262">
    <property type="component" value="Unassembled WGS sequence"/>
</dbReference>
<dbReference type="EMBL" id="JADBEC010000003">
    <property type="protein sequence ID" value="MBE1509295.1"/>
    <property type="molecule type" value="Genomic_DNA"/>
</dbReference>
<keyword evidence="6" id="KW-1185">Reference proteome</keyword>
<dbReference type="InterPro" id="IPR000835">
    <property type="entry name" value="HTH_MarR-typ"/>
</dbReference>
<dbReference type="PANTHER" id="PTHR42756:SF1">
    <property type="entry name" value="TRANSCRIPTIONAL REPRESSOR OF EMRAB OPERON"/>
    <property type="match status" value="1"/>
</dbReference>
<dbReference type="InterPro" id="IPR036390">
    <property type="entry name" value="WH_DNA-bd_sf"/>
</dbReference>
<dbReference type="Gene3D" id="1.10.10.10">
    <property type="entry name" value="Winged helix-like DNA-binding domain superfamily/Winged helix DNA-binding domain"/>
    <property type="match status" value="1"/>
</dbReference>
<evidence type="ECO:0000259" key="4">
    <source>
        <dbReference type="PROSITE" id="PS50995"/>
    </source>
</evidence>
<evidence type="ECO:0000256" key="1">
    <source>
        <dbReference type="ARBA" id="ARBA00023015"/>
    </source>
</evidence>
<dbReference type="RefSeq" id="WP_192732906.1">
    <property type="nucleotide sequence ID" value="NZ_BAAAVL010000015.1"/>
</dbReference>
<sequence length="162" mass="17944">MPIDSVPAPYSLGVLLRLAHQHFSSAVDEALDQSGFGDIRPHHANVFSFVPPEGIQVSELTVKAGVRKQSMAQAVEELEKLGYVERRPHPTDKRARLVFLTERGKQIRPLAMATGKRVEELWSQLLGERDLEVLRSALQALLGKLQGRGDGVPGLMTRTERS</sequence>
<reference evidence="5 6" key="1">
    <citation type="submission" date="2020-10" db="EMBL/GenBank/DDBJ databases">
        <title>Sequencing the genomes of 1000 actinobacteria strains.</title>
        <authorList>
            <person name="Klenk H.-P."/>
        </authorList>
    </citation>
    <scope>NUCLEOTIDE SEQUENCE [LARGE SCALE GENOMIC DNA]</scope>
    <source>
        <strain evidence="5 6">DSM 7307</strain>
    </source>
</reference>
<dbReference type="InterPro" id="IPR036388">
    <property type="entry name" value="WH-like_DNA-bd_sf"/>
</dbReference>
<keyword evidence="2 5" id="KW-0238">DNA-binding</keyword>
<dbReference type="PROSITE" id="PS50995">
    <property type="entry name" value="HTH_MARR_2"/>
    <property type="match status" value="1"/>
</dbReference>
<dbReference type="SUPFAM" id="SSF46785">
    <property type="entry name" value="Winged helix' DNA-binding domain"/>
    <property type="match status" value="1"/>
</dbReference>
<evidence type="ECO:0000256" key="2">
    <source>
        <dbReference type="ARBA" id="ARBA00023125"/>
    </source>
</evidence>
<evidence type="ECO:0000313" key="6">
    <source>
        <dbReference type="Proteomes" id="UP000620262"/>
    </source>
</evidence>
<keyword evidence="1" id="KW-0805">Transcription regulation</keyword>
<proteinExistence type="predicted"/>
<comment type="caution">
    <text evidence="5">The sequence shown here is derived from an EMBL/GenBank/DDBJ whole genome shotgun (WGS) entry which is preliminary data.</text>
</comment>
<dbReference type="PANTHER" id="PTHR42756">
    <property type="entry name" value="TRANSCRIPTIONAL REGULATOR, MARR"/>
    <property type="match status" value="1"/>
</dbReference>
<organism evidence="5 6">
    <name type="scientific">Rhizobium viscosum</name>
    <name type="common">Arthrobacter viscosus</name>
    <dbReference type="NCBI Taxonomy" id="1673"/>
    <lineage>
        <taxon>Bacteria</taxon>
        <taxon>Pseudomonadati</taxon>
        <taxon>Pseudomonadota</taxon>
        <taxon>Alphaproteobacteria</taxon>
        <taxon>Hyphomicrobiales</taxon>
        <taxon>Rhizobiaceae</taxon>
        <taxon>Rhizobium/Agrobacterium group</taxon>
        <taxon>Rhizobium</taxon>
    </lineage>
</organism>
<protein>
    <submittedName>
        <fullName evidence="5">DNA-binding MarR family transcriptional regulator</fullName>
    </submittedName>
</protein>
<evidence type="ECO:0000256" key="3">
    <source>
        <dbReference type="ARBA" id="ARBA00023163"/>
    </source>
</evidence>
<dbReference type="SMART" id="SM00347">
    <property type="entry name" value="HTH_MARR"/>
    <property type="match status" value="1"/>
</dbReference>
<dbReference type="Pfam" id="PF12802">
    <property type="entry name" value="MarR_2"/>
    <property type="match status" value="1"/>
</dbReference>
<evidence type="ECO:0000313" key="5">
    <source>
        <dbReference type="EMBL" id="MBE1509295.1"/>
    </source>
</evidence>
<accession>A0ABR9J1H3</accession>